<dbReference type="PANTHER" id="PTHR35814">
    <property type="match status" value="1"/>
</dbReference>
<accession>A0ABS6XP10</accession>
<dbReference type="Proteomes" id="UP001197214">
    <property type="component" value="Unassembled WGS sequence"/>
</dbReference>
<name>A0ABS6XP10_9SPHN</name>
<feature type="transmembrane region" description="Helical" evidence="1">
    <location>
        <begin position="51"/>
        <end position="67"/>
    </location>
</feature>
<gene>
    <name evidence="2" type="ORF">KY084_13840</name>
</gene>
<keyword evidence="1" id="KW-1133">Transmembrane helix</keyword>
<proteinExistence type="predicted"/>
<dbReference type="RefSeq" id="WP_219239072.1">
    <property type="nucleotide sequence ID" value="NZ_JAHWZX010000015.1"/>
</dbReference>
<comment type="caution">
    <text evidence="2">The sequence shown here is derived from an EMBL/GenBank/DDBJ whole genome shotgun (WGS) entry which is preliminary data.</text>
</comment>
<reference evidence="2 3" key="1">
    <citation type="submission" date="2021-07" db="EMBL/GenBank/DDBJ databases">
        <title>Stakelama flava sp. nov., a novel endophytic bacterium isolated from branch of Kandelia candel.</title>
        <authorList>
            <person name="Tuo L."/>
        </authorList>
    </citation>
    <scope>NUCLEOTIDE SEQUENCE [LARGE SCALE GENOMIC DNA]</scope>
    <source>
        <strain evidence="2 3">CBK3Z-3</strain>
    </source>
</reference>
<sequence length="141" mass="14976">MTISLVTAGACALINLWLAFRIGRIRRAHGIYVGDGGNDVLARRMRSQANFVEYAPFVLILIALIEYVSGSSVLLWIAAAAFIAARIAHPFGMDGWIPGRMAGTLVTFLLLLALGLYAVSLPFTHGNPIPADGVTSPPPSA</sequence>
<dbReference type="EMBL" id="JAHWZX010000015">
    <property type="protein sequence ID" value="MBW4331949.1"/>
    <property type="molecule type" value="Genomic_DNA"/>
</dbReference>
<evidence type="ECO:0000313" key="2">
    <source>
        <dbReference type="EMBL" id="MBW4331949.1"/>
    </source>
</evidence>
<protein>
    <submittedName>
        <fullName evidence="2">MAPEG family protein</fullName>
    </submittedName>
</protein>
<keyword evidence="3" id="KW-1185">Reference proteome</keyword>
<dbReference type="Pfam" id="PF01124">
    <property type="entry name" value="MAPEG"/>
    <property type="match status" value="1"/>
</dbReference>
<dbReference type="InterPro" id="IPR001129">
    <property type="entry name" value="Membr-assoc_MAPEG"/>
</dbReference>
<keyword evidence="1" id="KW-0472">Membrane</keyword>
<evidence type="ECO:0000256" key="1">
    <source>
        <dbReference type="SAM" id="Phobius"/>
    </source>
</evidence>
<evidence type="ECO:0000313" key="3">
    <source>
        <dbReference type="Proteomes" id="UP001197214"/>
    </source>
</evidence>
<feature type="transmembrane region" description="Helical" evidence="1">
    <location>
        <begin position="101"/>
        <end position="120"/>
    </location>
</feature>
<feature type="transmembrane region" description="Helical" evidence="1">
    <location>
        <begin position="6"/>
        <end position="23"/>
    </location>
</feature>
<keyword evidence="1" id="KW-0812">Transmembrane</keyword>
<dbReference type="PANTHER" id="PTHR35814:SF1">
    <property type="entry name" value="GLUTATHIONE S-TRANSFERASE-RELATED"/>
    <property type="match status" value="1"/>
</dbReference>
<organism evidence="2 3">
    <name type="scientific">Stakelama flava</name>
    <dbReference type="NCBI Taxonomy" id="2860338"/>
    <lineage>
        <taxon>Bacteria</taxon>
        <taxon>Pseudomonadati</taxon>
        <taxon>Pseudomonadota</taxon>
        <taxon>Alphaproteobacteria</taxon>
        <taxon>Sphingomonadales</taxon>
        <taxon>Sphingomonadaceae</taxon>
        <taxon>Stakelama</taxon>
    </lineage>
</organism>